<dbReference type="EMBL" id="JBHMEW010000058">
    <property type="protein sequence ID" value="MFB9212198.1"/>
    <property type="molecule type" value="Genomic_DNA"/>
</dbReference>
<gene>
    <name evidence="3" type="ORF">ACFFUR_10295</name>
</gene>
<dbReference type="Proteomes" id="UP001589654">
    <property type="component" value="Unassembled WGS sequence"/>
</dbReference>
<accession>A0ABV5J5U4</accession>
<keyword evidence="1" id="KW-0812">Transmembrane</keyword>
<comment type="caution">
    <text evidence="3">The sequence shown here is derived from an EMBL/GenBank/DDBJ whole genome shotgun (WGS) entry which is preliminary data.</text>
</comment>
<evidence type="ECO:0000313" key="4">
    <source>
        <dbReference type="Proteomes" id="UP001589654"/>
    </source>
</evidence>
<keyword evidence="4" id="KW-1185">Reference proteome</keyword>
<dbReference type="InterPro" id="IPR024478">
    <property type="entry name" value="HlyB_4HB_MCP"/>
</dbReference>
<organism evidence="3 4">
    <name type="scientific">Echinicola jeungdonensis</name>
    <dbReference type="NCBI Taxonomy" id="709343"/>
    <lineage>
        <taxon>Bacteria</taxon>
        <taxon>Pseudomonadati</taxon>
        <taxon>Bacteroidota</taxon>
        <taxon>Cytophagia</taxon>
        <taxon>Cytophagales</taxon>
        <taxon>Cyclobacteriaceae</taxon>
        <taxon>Echinicola</taxon>
    </lineage>
</organism>
<keyword evidence="1" id="KW-0472">Membrane</keyword>
<dbReference type="Pfam" id="PF12729">
    <property type="entry name" value="4HB_MCP_1"/>
    <property type="match status" value="1"/>
</dbReference>
<evidence type="ECO:0000259" key="2">
    <source>
        <dbReference type="Pfam" id="PF12729"/>
    </source>
</evidence>
<reference evidence="3 4" key="1">
    <citation type="submission" date="2024-09" db="EMBL/GenBank/DDBJ databases">
        <authorList>
            <person name="Sun Q."/>
            <person name="Mori K."/>
        </authorList>
    </citation>
    <scope>NUCLEOTIDE SEQUENCE [LARGE SCALE GENOMIC DNA]</scope>
    <source>
        <strain evidence="3 4">CECT 7682</strain>
    </source>
</reference>
<protein>
    <submittedName>
        <fullName evidence="3">MCP four helix bundle domain-containing protein</fullName>
    </submittedName>
</protein>
<sequence length="222" mass="25608">MRWTYSIKNKLTIAALLAVVFFSVFVKNILDEEKVSDLTASFSTFYEDRLLPESYIFQLSDKLYQKQLIIQQLQQPSDFLLEKEKYQSHNEFIDSILVEFENTLLTENEAVYLSDLKENILHLKLIEEILAKPDLKQERFLLAKKHSKATLNQAKDNLSKLSDVQLAVGKALNDYSQKIRSGSLVLTRFEMAILVVLALLINALIFSSETVKSKFRQTSHLN</sequence>
<evidence type="ECO:0000256" key="1">
    <source>
        <dbReference type="SAM" id="Phobius"/>
    </source>
</evidence>
<keyword evidence="1" id="KW-1133">Transmembrane helix</keyword>
<proteinExistence type="predicted"/>
<evidence type="ECO:0000313" key="3">
    <source>
        <dbReference type="EMBL" id="MFB9212198.1"/>
    </source>
</evidence>
<feature type="domain" description="Chemotaxis methyl-accepting receptor HlyB-like 4HB MCP" evidence="2">
    <location>
        <begin position="6"/>
        <end position="178"/>
    </location>
</feature>
<name>A0ABV5J5U4_9BACT</name>
<dbReference type="RefSeq" id="WP_290249558.1">
    <property type="nucleotide sequence ID" value="NZ_JAUFQT010000002.1"/>
</dbReference>
<feature type="transmembrane region" description="Helical" evidence="1">
    <location>
        <begin position="185"/>
        <end position="206"/>
    </location>
</feature>